<sequence length="784" mass="87319">MLRCLRGCWTTLQRPPLNSASTLRARSRRATTHNNRETEAPLKSEVEEGVQQADQTKSQLLEWLRDIQSRSTGGRYRRHSRMVASLVRDLDESDEHGAQRALFGTTWFLWWQRAQSRIGLAPVPAQTETPQLEYTTRRPAASSTGARALAESPSCQPQMIDIQKAIERCDRTRAGFLGAVRFLQALPQFLGTGPSAGCLADLIRLCASMRSVTYLRFSDQIMRMMSVAITEAAESGSFADLEQTFLEARYVAFRYVIELNVTKYSGQDRRFADERLLYWFHWSIQEILLRFQPLVKSRHGAASRMAPLANPDTEQALSSSETRSKGESNVFRSKRQTATESDDAACPGPATPDTVLSATSSEPFAESKHVFQLPVVLVRPTQTSAPLKEIRVPSVALIRSLLRRCAASGLIAEALEALACARALGYRLRSSDLALVFDAAAEAARRQCRASTSVPTTLATRPDVGCSLDRIVLPPVDHDMIFHIFQCLLGATSCRISCDVLTAMARAIRVAPPAEQRAERAMSILKELRRRSIRPSSALLQQLILACVSGGDIRRALAIHIHMAERNMPLSVSVANALITLCLNKEHTGTARAILEDLASRSDVNQINAETLSLLVRYWAQVGNEQQARMTMERIRNTGSGFKPTETAYVAMLELAAARGDVNAAMHWMQTLERDLEEEQQEQAAVETNPSLTRSRMPSERAFCAIFQCLRKAAAADTAMGLLSAYAARYGYQPSPEVYQIVYETCMRGSRLDYMRRLREEIQQRGVTLPQLQALSFHHSIPSR</sequence>
<gene>
    <name evidence="2" type="ORF">F1559_003307</name>
</gene>
<name>A0A7J7IHN8_9RHOD</name>
<reference evidence="2 3" key="1">
    <citation type="journal article" date="2020" name="J. Phycol.">
        <title>Comparative genome analysis reveals Cyanidiococcus gen. nov., a new extremophilic red algal genus sister to Cyanidioschyzon (Cyanidioschyzonaceae, Rhodophyta).</title>
        <authorList>
            <person name="Liu S.-L."/>
            <person name="Chiang Y.-R."/>
            <person name="Yoon H.S."/>
            <person name="Fu H.-Y."/>
        </authorList>
    </citation>
    <scope>NUCLEOTIDE SEQUENCE [LARGE SCALE GENOMIC DNA]</scope>
    <source>
        <strain evidence="2 3">THAL066</strain>
    </source>
</reference>
<comment type="caution">
    <text evidence="2">The sequence shown here is derived from an EMBL/GenBank/DDBJ whole genome shotgun (WGS) entry which is preliminary data.</text>
</comment>
<dbReference type="Proteomes" id="UP000530660">
    <property type="component" value="Unassembled WGS sequence"/>
</dbReference>
<dbReference type="Gene3D" id="1.25.40.10">
    <property type="entry name" value="Tetratricopeptide repeat domain"/>
    <property type="match status" value="1"/>
</dbReference>
<feature type="compositionally biased region" description="Basic and acidic residues" evidence="1">
    <location>
        <begin position="34"/>
        <end position="46"/>
    </location>
</feature>
<dbReference type="AlphaFoldDB" id="A0A7J7IHN8"/>
<proteinExistence type="predicted"/>
<dbReference type="EMBL" id="VWRR01000011">
    <property type="protein sequence ID" value="KAF6002250.1"/>
    <property type="molecule type" value="Genomic_DNA"/>
</dbReference>
<organism evidence="2 3">
    <name type="scientific">Cyanidiococcus yangmingshanensis</name>
    <dbReference type="NCBI Taxonomy" id="2690220"/>
    <lineage>
        <taxon>Eukaryota</taxon>
        <taxon>Rhodophyta</taxon>
        <taxon>Bangiophyceae</taxon>
        <taxon>Cyanidiales</taxon>
        <taxon>Cyanidiaceae</taxon>
        <taxon>Cyanidiococcus</taxon>
    </lineage>
</organism>
<feature type="compositionally biased region" description="Polar residues" evidence="1">
    <location>
        <begin position="312"/>
        <end position="321"/>
    </location>
</feature>
<protein>
    <recommendedName>
        <fullName evidence="4">Pentacotripeptide-repeat region of PRORP domain-containing protein</fullName>
    </recommendedName>
</protein>
<evidence type="ECO:0000313" key="2">
    <source>
        <dbReference type="EMBL" id="KAF6002250.1"/>
    </source>
</evidence>
<dbReference type="OrthoDB" id="185373at2759"/>
<feature type="region of interest" description="Disordered" evidence="1">
    <location>
        <begin position="20"/>
        <end position="51"/>
    </location>
</feature>
<evidence type="ECO:0000313" key="3">
    <source>
        <dbReference type="Proteomes" id="UP000530660"/>
    </source>
</evidence>
<feature type="region of interest" description="Disordered" evidence="1">
    <location>
        <begin position="129"/>
        <end position="149"/>
    </location>
</feature>
<accession>A0A7J7IHN8</accession>
<feature type="region of interest" description="Disordered" evidence="1">
    <location>
        <begin position="304"/>
        <end position="357"/>
    </location>
</feature>
<evidence type="ECO:0000256" key="1">
    <source>
        <dbReference type="SAM" id="MobiDB-lite"/>
    </source>
</evidence>
<evidence type="ECO:0008006" key="4">
    <source>
        <dbReference type="Google" id="ProtNLM"/>
    </source>
</evidence>
<keyword evidence="3" id="KW-1185">Reference proteome</keyword>
<dbReference type="InterPro" id="IPR011990">
    <property type="entry name" value="TPR-like_helical_dom_sf"/>
</dbReference>
<dbReference type="PANTHER" id="PTHR46862">
    <property type="entry name" value="OS07G0661900 PROTEIN"/>
    <property type="match status" value="1"/>
</dbReference>
<dbReference type="PANTHER" id="PTHR46862:SF3">
    <property type="entry name" value="OS07G0661900 PROTEIN"/>
    <property type="match status" value="1"/>
</dbReference>